<evidence type="ECO:0000256" key="3">
    <source>
        <dbReference type="ARBA" id="ARBA00022786"/>
    </source>
</evidence>
<evidence type="ECO:0000313" key="5">
    <source>
        <dbReference type="EMBL" id="CAK9255800.1"/>
    </source>
</evidence>
<keyword evidence="6" id="KW-1185">Reference proteome</keyword>
<comment type="function">
    <text evidence="1">May act as a substrate-specific adapter of an E3 ubiquitin-protein ligase complex (CUL3-RBX1-BTB) which mediates the ubiquitination and subsequent proteasomal degradation of target proteins.</text>
</comment>
<dbReference type="EMBL" id="OZ020096">
    <property type="protein sequence ID" value="CAK9255800.1"/>
    <property type="molecule type" value="Genomic_DNA"/>
</dbReference>
<keyword evidence="3" id="KW-0833">Ubl conjugation pathway</keyword>
<evidence type="ECO:0000256" key="2">
    <source>
        <dbReference type="ARBA" id="ARBA00004906"/>
    </source>
</evidence>
<dbReference type="Proteomes" id="UP001497444">
    <property type="component" value="Chromosome 1"/>
</dbReference>
<accession>A0ABP0VMY7</accession>
<dbReference type="InterPro" id="IPR038920">
    <property type="entry name" value="At3g05675-like"/>
</dbReference>
<evidence type="ECO:0000313" key="6">
    <source>
        <dbReference type="Proteomes" id="UP001497444"/>
    </source>
</evidence>
<dbReference type="InterPro" id="IPR011333">
    <property type="entry name" value="SKP1/BTB/POZ_sf"/>
</dbReference>
<feature type="domain" description="At3g05675-like ankyrin-like" evidence="4">
    <location>
        <begin position="303"/>
        <end position="489"/>
    </location>
</feature>
<dbReference type="Pfam" id="PF25553">
    <property type="entry name" value="BTB-POZ_ANK-like"/>
    <property type="match status" value="1"/>
</dbReference>
<comment type="pathway">
    <text evidence="2">Protein modification; protein ubiquitination.</text>
</comment>
<proteinExistence type="predicted"/>
<organism evidence="5 6">
    <name type="scientific">Sphagnum jensenii</name>
    <dbReference type="NCBI Taxonomy" id="128206"/>
    <lineage>
        <taxon>Eukaryota</taxon>
        <taxon>Viridiplantae</taxon>
        <taxon>Streptophyta</taxon>
        <taxon>Embryophyta</taxon>
        <taxon>Bryophyta</taxon>
        <taxon>Sphagnophytina</taxon>
        <taxon>Sphagnopsida</taxon>
        <taxon>Sphagnales</taxon>
        <taxon>Sphagnaceae</taxon>
        <taxon>Sphagnum</taxon>
    </lineage>
</organism>
<dbReference type="PANTHER" id="PTHR31060:SF6">
    <property type="entry name" value="EXPRESSED PROTEIN"/>
    <property type="match status" value="1"/>
</dbReference>
<evidence type="ECO:0000259" key="4">
    <source>
        <dbReference type="Pfam" id="PF25553"/>
    </source>
</evidence>
<evidence type="ECO:0000256" key="1">
    <source>
        <dbReference type="ARBA" id="ARBA00002668"/>
    </source>
</evidence>
<reference evidence="5 6" key="1">
    <citation type="submission" date="2024-02" db="EMBL/GenBank/DDBJ databases">
        <authorList>
            <consortium name="ELIXIR-Norway"/>
            <consortium name="Elixir Norway"/>
        </authorList>
    </citation>
    <scope>NUCLEOTIDE SEQUENCE [LARGE SCALE GENOMIC DNA]</scope>
</reference>
<protein>
    <recommendedName>
        <fullName evidence="4">At3g05675-like ankyrin-like domain-containing protein</fullName>
    </recommendedName>
</protein>
<dbReference type="InterPro" id="IPR058039">
    <property type="entry name" value="At3g05675-like_ankyrin"/>
</dbReference>
<name>A0ABP0VMY7_9BRYO</name>
<sequence length="505" mass="55721">MMKNVEGRKSDWGLKAGVMQGNKKRHKVGSSTSLVSAVTISPLPSERDNDLQSLPFRVEFEDPSTADVVIHLLQQQQTGSLAAVEQDSGYDSEDPSNPAADTVEVGALYVHSQVLAQCRYFAALLSERWLENGQKSGDQESKKEKPIHISLCVGVERLQESYVTTIRLLYSKDFAGVITNVCTALSILPIAAELLYDDCISACVRFLEAVPWTKEEERQIVQLVPCLQLKESSELLSRLIPPKENAVEDMLNGLVYTATHSHQNGAKVKAFVSRLLSGHASRDTVRLVLEKAFGNSLRTVKDSVEEYASPNVRGRHDEIEALQRQNLHAAVVNGRHLLWIVERMIELRVADLAVMEWSQQGAFTANLKRAFGDDTCSNIAPGLPAIVLRSTCGLASAVAAGSVVASRQVRLKLVKDWLPVLVVSRESASSANQNKQLHLELEDVFLRIILTLPMADAQKLLQQCLSFATRNVEDCPHLVTAFNIWFKRASQLTTMAQGSTEPEQG</sequence>
<dbReference type="PANTHER" id="PTHR31060">
    <property type="entry name" value="OSJNBA0011J08.25 PROTEIN-RELATED"/>
    <property type="match status" value="1"/>
</dbReference>
<dbReference type="Gene3D" id="3.30.710.10">
    <property type="entry name" value="Potassium Channel Kv1.1, Chain A"/>
    <property type="match status" value="1"/>
</dbReference>
<gene>
    <name evidence="5" type="ORF">CSSPJE1EN1_LOCUS1278</name>
</gene>